<feature type="coiled-coil region" evidence="1">
    <location>
        <begin position="109"/>
        <end position="143"/>
    </location>
</feature>
<dbReference type="AlphaFoldDB" id="A0A0V8E4N6"/>
<accession>A0A0V8E4N6</accession>
<dbReference type="RefSeq" id="WP_058211786.1">
    <property type="nucleotide sequence ID" value="NZ_LKLU01000081.1"/>
</dbReference>
<comment type="caution">
    <text evidence="2">The sequence shown here is derived from an EMBL/GenBank/DDBJ whole genome shotgun (WGS) entry which is preliminary data.</text>
</comment>
<evidence type="ECO:0000313" key="3">
    <source>
        <dbReference type="Proteomes" id="UP000053719"/>
    </source>
</evidence>
<proteinExistence type="predicted"/>
<dbReference type="EMBL" id="LKLU01000081">
    <property type="protein sequence ID" value="KSU20716.1"/>
    <property type="molecule type" value="Genomic_DNA"/>
</dbReference>
<evidence type="ECO:0000256" key="1">
    <source>
        <dbReference type="SAM" id="Coils"/>
    </source>
</evidence>
<gene>
    <name evidence="2" type="ORF">M20_1346</name>
</gene>
<dbReference type="Proteomes" id="UP000053719">
    <property type="component" value="Unassembled WGS sequence"/>
</dbReference>
<organism evidence="2 3">
    <name type="scientific">Lactococcus lactis subsp. lactis</name>
    <name type="common">Streptococcus lactis</name>
    <dbReference type="NCBI Taxonomy" id="1360"/>
    <lineage>
        <taxon>Bacteria</taxon>
        <taxon>Bacillati</taxon>
        <taxon>Bacillota</taxon>
        <taxon>Bacilli</taxon>
        <taxon>Lactobacillales</taxon>
        <taxon>Streptococcaceae</taxon>
        <taxon>Lactococcus</taxon>
    </lineage>
</organism>
<name>A0A0V8E4N6_LACLL</name>
<evidence type="ECO:0000313" key="2">
    <source>
        <dbReference type="EMBL" id="KSU20716.1"/>
    </source>
</evidence>
<reference evidence="3" key="1">
    <citation type="submission" date="2015-10" db="EMBL/GenBank/DDBJ databases">
        <title>Draft Genome Sequences of 11 Lactococcus lactis subspecies cremoris strains.</title>
        <authorList>
            <person name="Wels M."/>
            <person name="Backus L."/>
            <person name="Boekhorst J."/>
            <person name="Dijkstra A."/>
            <person name="Beerthuizen M."/>
            <person name="Kelly W."/>
            <person name="Siezen R."/>
            <person name="Bachmann H."/>
            <person name="Van Hijum S."/>
        </authorList>
    </citation>
    <scope>NUCLEOTIDE SEQUENCE [LARGE SCALE GENOMIC DNA]</scope>
    <source>
        <strain evidence="3">M20</strain>
    </source>
</reference>
<keyword evidence="1" id="KW-0175">Coiled coil</keyword>
<sequence length="225" mass="26385">MPKILKEANNFSSFTWKDLPPEALFFIHEHYFSKEMTAEEYVASYFGNKVSGIKHEGDRLFEEAKQNALEQGNFPDELLEVWTKKIIPKDAEEKSSSSFSNAHSKPVVRDKSEVKRVNLSQQIQQKEDQMDEVSHLNRKFEEETDDFLSATRSCLSQAEELLSQSAYYNPQKASHDQSMFMDVRQHLETLSHQQMDLLESNSRKLRVKTEDEIDQLYQERNKLVW</sequence>
<dbReference type="PATRIC" id="fig|1360.114.peg.868"/>
<protein>
    <submittedName>
        <fullName evidence="2">Uncharacterized protein</fullName>
    </submittedName>
</protein>